<dbReference type="EMBL" id="HBGQ01001117">
    <property type="protein sequence ID" value="CAD9364119.1"/>
    <property type="molecule type" value="Transcribed_RNA"/>
</dbReference>
<organism evidence="11">
    <name type="scientific">Alexandrium andersonii</name>
    <dbReference type="NCBI Taxonomy" id="327968"/>
    <lineage>
        <taxon>Eukaryota</taxon>
        <taxon>Sar</taxon>
        <taxon>Alveolata</taxon>
        <taxon>Dinophyceae</taxon>
        <taxon>Gonyaulacales</taxon>
        <taxon>Pyrocystaceae</taxon>
        <taxon>Alexandrium</taxon>
    </lineage>
</organism>
<feature type="compositionally biased region" description="Basic and acidic residues" evidence="8">
    <location>
        <begin position="283"/>
        <end position="292"/>
    </location>
</feature>
<evidence type="ECO:0000256" key="5">
    <source>
        <dbReference type="ARBA" id="ARBA00022837"/>
    </source>
</evidence>
<dbReference type="CDD" id="cd00051">
    <property type="entry name" value="EFh"/>
    <property type="match status" value="1"/>
</dbReference>
<proteinExistence type="inferred from homology"/>
<sequence>MAEVIAPSKDELNEDFQLKQKFKELDRNHNGMLEMEEFGELLRQKGNEFSDDEVKLLFDSVDRNKTGRIMFDEFVDYIFSQRQPKKLTKKERIAVEARHATSQMFSEVLQVDVHGCAFHPDLNGTFEQAEEFNGRPTFDREYPRSVIFYGWTEGRRKVGWFAAKVRPQKGPVKRYKMFNPSPEAQCVNLCSSCWETPAGERDKRMVTSAVDRDLWDKEVTAGTCLEEELWDGEGRQAEEEEDDGEWEVTPAADDEEQCWEREWWEEVGEGVEDFASEDVGEDSYTHGDHVADDGEEEGSAEPFEDEDFPPGPNALGISLAKATQGVAEVGPHHLVDGWTRLTKVHENPCLFKHIVPEDVLGQTDAVNRWFLCACATVAEYPAWIQSMFGRTTRLTPDGKYTVRLYHPGKKEFVKVVVDDCVPTKEGKPAFTGVTYEGEVWASLIEKAFAKLCCSYKNMQWGSVAYGLLYLCGGGGAESWARTRSGRWKRSYTVWKGKASDTIDRRRAEGVMADGVEIDMDRLWATLREYMEFCYPVACTPEKAKEDESGLTSDWTYSLIATREVQVQNKILRMVRLRNPFSATEWSGRWGDKSQAWEECPIAMNQLKFTPKADATFWMAFSDFAKYFETIDLVRKSLPVQGCRDAIIDTLKRTLMKREVSWWGKRTEEE</sequence>
<evidence type="ECO:0000259" key="9">
    <source>
        <dbReference type="PROSITE" id="PS50203"/>
    </source>
</evidence>
<evidence type="ECO:0000259" key="10">
    <source>
        <dbReference type="PROSITE" id="PS50222"/>
    </source>
</evidence>
<feature type="active site" evidence="6">
    <location>
        <position position="578"/>
    </location>
</feature>
<feature type="domain" description="EF-hand" evidence="10">
    <location>
        <begin position="13"/>
        <end position="48"/>
    </location>
</feature>
<evidence type="ECO:0000256" key="7">
    <source>
        <dbReference type="PROSITE-ProRule" id="PRU00239"/>
    </source>
</evidence>
<dbReference type="GO" id="GO:0005509">
    <property type="term" value="F:calcium ion binding"/>
    <property type="evidence" value="ECO:0007669"/>
    <property type="project" value="InterPro"/>
</dbReference>
<evidence type="ECO:0000256" key="4">
    <source>
        <dbReference type="ARBA" id="ARBA00022807"/>
    </source>
</evidence>
<feature type="domain" description="Calpain catalytic" evidence="9">
    <location>
        <begin position="302"/>
        <end position="636"/>
    </location>
</feature>
<dbReference type="InterPro" id="IPR002048">
    <property type="entry name" value="EF_hand_dom"/>
</dbReference>
<dbReference type="Gene3D" id="3.90.70.10">
    <property type="entry name" value="Cysteine proteinases"/>
    <property type="match status" value="1"/>
</dbReference>
<keyword evidence="4" id="KW-0788">Thiol protease</keyword>
<dbReference type="PRINTS" id="PR00704">
    <property type="entry name" value="CALPAIN"/>
</dbReference>
<dbReference type="GO" id="GO:0004198">
    <property type="term" value="F:calcium-dependent cysteine-type endopeptidase activity"/>
    <property type="evidence" value="ECO:0007669"/>
    <property type="project" value="InterPro"/>
</dbReference>
<dbReference type="Pfam" id="PF13499">
    <property type="entry name" value="EF-hand_7"/>
    <property type="match status" value="1"/>
</dbReference>
<gene>
    <name evidence="11" type="ORF">AAND1436_LOCUS577</name>
</gene>
<dbReference type="SMART" id="SM00230">
    <property type="entry name" value="CysPc"/>
    <property type="match status" value="1"/>
</dbReference>
<evidence type="ECO:0000313" key="11">
    <source>
        <dbReference type="EMBL" id="CAD9364119.1"/>
    </source>
</evidence>
<dbReference type="GO" id="GO:0006508">
    <property type="term" value="P:proteolysis"/>
    <property type="evidence" value="ECO:0007669"/>
    <property type="project" value="UniProtKB-KW"/>
</dbReference>
<dbReference type="PANTHER" id="PTHR10183:SF379">
    <property type="entry name" value="CALPAIN-5"/>
    <property type="match status" value="1"/>
</dbReference>
<feature type="domain" description="EF-hand" evidence="10">
    <location>
        <begin position="49"/>
        <end position="84"/>
    </location>
</feature>
<evidence type="ECO:0000256" key="3">
    <source>
        <dbReference type="ARBA" id="ARBA00022801"/>
    </source>
</evidence>
<reference evidence="11" key="1">
    <citation type="submission" date="2021-01" db="EMBL/GenBank/DDBJ databases">
        <authorList>
            <person name="Corre E."/>
            <person name="Pelletier E."/>
            <person name="Niang G."/>
            <person name="Scheremetjew M."/>
            <person name="Finn R."/>
            <person name="Kale V."/>
            <person name="Holt S."/>
            <person name="Cochrane G."/>
            <person name="Meng A."/>
            <person name="Brown T."/>
            <person name="Cohen L."/>
        </authorList>
    </citation>
    <scope>NUCLEOTIDE SEQUENCE</scope>
    <source>
        <strain evidence="11">CCMP2222</strain>
    </source>
</reference>
<evidence type="ECO:0000256" key="2">
    <source>
        <dbReference type="ARBA" id="ARBA00022670"/>
    </source>
</evidence>
<feature type="region of interest" description="Disordered" evidence="8">
    <location>
        <begin position="231"/>
        <end position="255"/>
    </location>
</feature>
<dbReference type="SUPFAM" id="SSF54001">
    <property type="entry name" value="Cysteine proteinases"/>
    <property type="match status" value="1"/>
</dbReference>
<dbReference type="PANTHER" id="PTHR10183">
    <property type="entry name" value="CALPAIN"/>
    <property type="match status" value="1"/>
</dbReference>
<comment type="caution">
    <text evidence="7">Lacks conserved residue(s) required for the propagation of feature annotation.</text>
</comment>
<dbReference type="PROSITE" id="PS50203">
    <property type="entry name" value="CALPAIN_CAT"/>
    <property type="match status" value="1"/>
</dbReference>
<evidence type="ECO:0008006" key="12">
    <source>
        <dbReference type="Google" id="ProtNLM"/>
    </source>
</evidence>
<keyword evidence="5" id="KW-0106">Calcium</keyword>
<comment type="similarity">
    <text evidence="1">Belongs to the peptidase C2 family.</text>
</comment>
<dbReference type="Gene3D" id="1.10.238.10">
    <property type="entry name" value="EF-hand"/>
    <property type="match status" value="1"/>
</dbReference>
<feature type="compositionally biased region" description="Acidic residues" evidence="8">
    <location>
        <begin position="293"/>
        <end position="308"/>
    </location>
</feature>
<dbReference type="PROSITE" id="PS00018">
    <property type="entry name" value="EF_HAND_1"/>
    <property type="match status" value="1"/>
</dbReference>
<feature type="compositionally biased region" description="Acidic residues" evidence="8">
    <location>
        <begin position="238"/>
        <end position="255"/>
    </location>
</feature>
<protein>
    <recommendedName>
        <fullName evidence="12">Calmodulin</fullName>
    </recommendedName>
</protein>
<name>A0A7S2ACI8_9DINO</name>
<accession>A0A7S2ACI8</accession>
<evidence type="ECO:0000256" key="8">
    <source>
        <dbReference type="SAM" id="MobiDB-lite"/>
    </source>
</evidence>
<evidence type="ECO:0000256" key="6">
    <source>
        <dbReference type="PIRSR" id="PIRSR622684-1"/>
    </source>
</evidence>
<keyword evidence="3" id="KW-0378">Hydrolase</keyword>
<feature type="region of interest" description="Disordered" evidence="8">
    <location>
        <begin position="279"/>
        <end position="313"/>
    </location>
</feature>
<dbReference type="InterPro" id="IPR018247">
    <property type="entry name" value="EF_Hand_1_Ca_BS"/>
</dbReference>
<dbReference type="InterPro" id="IPR001300">
    <property type="entry name" value="Peptidase_C2_calpain_cat"/>
</dbReference>
<dbReference type="SMART" id="SM00054">
    <property type="entry name" value="EFh"/>
    <property type="match status" value="2"/>
</dbReference>
<dbReference type="InterPro" id="IPR038765">
    <property type="entry name" value="Papain-like_cys_pep_sf"/>
</dbReference>
<dbReference type="Pfam" id="PF00648">
    <property type="entry name" value="Peptidase_C2"/>
    <property type="match status" value="1"/>
</dbReference>
<dbReference type="InterPro" id="IPR022684">
    <property type="entry name" value="Calpain_cysteine_protease"/>
</dbReference>
<evidence type="ECO:0000256" key="1">
    <source>
        <dbReference type="ARBA" id="ARBA00007623"/>
    </source>
</evidence>
<keyword evidence="2" id="KW-0645">Protease</keyword>
<dbReference type="SUPFAM" id="SSF47473">
    <property type="entry name" value="EF-hand"/>
    <property type="match status" value="1"/>
</dbReference>
<dbReference type="InterPro" id="IPR011992">
    <property type="entry name" value="EF-hand-dom_pair"/>
</dbReference>
<dbReference type="AlphaFoldDB" id="A0A7S2ACI8"/>
<dbReference type="PROSITE" id="PS50222">
    <property type="entry name" value="EF_HAND_2"/>
    <property type="match status" value="2"/>
</dbReference>